<keyword evidence="4" id="KW-1185">Reference proteome</keyword>
<proteinExistence type="predicted"/>
<feature type="transmembrane region" description="Helical" evidence="2">
    <location>
        <begin position="92"/>
        <end position="113"/>
    </location>
</feature>
<sequence>MAALSPVLTTYAVVAAVLAIGMATAARAVFSTTGVLAAAVPGWLAAHQVPLSLGGRELGVLPLLPTIAAALMVWRTAATAAERLDAHTPKRAAWIVGTIAGAHGVVGLLFAIASSGGSATADPLAALYYPALISALAASAGVLPRAGFGVRERIDELAWRGLKAGLLALAAFLAIGATVFLAALLGSFGTVRDLFAVDGAGSGLGMLLLSLGYLPNAVIAATGFATGPGFALGEVGIGPFGFTGGPVPAFPLLGVLPDHAAPWWFALLLLPAAVGAVVGWTLRDVAVAPAGRLRAVVVAAVVVAMALAVLAGSAGGAFGGGAFNPVDLRAAWVSLAGVLWVAVPGSVVAWTTGERSRPRAEPDLDDDLDDDPDEEQEPENPGDDGETDAEPGADDLDDDPGDEPGDGPEDGPGAGSGR</sequence>
<feature type="transmembrane region" description="Helical" evidence="2">
    <location>
        <begin position="295"/>
        <end position="318"/>
    </location>
</feature>
<name>A0A1Q9LGI9_9PSEU</name>
<protein>
    <submittedName>
        <fullName evidence="3">Uncharacterized protein</fullName>
    </submittedName>
</protein>
<keyword evidence="2" id="KW-1133">Transmembrane helix</keyword>
<dbReference type="InterPro" id="IPR045931">
    <property type="entry name" value="DUF6350"/>
</dbReference>
<keyword evidence="2" id="KW-0812">Transmembrane</keyword>
<accession>A0A1Q9LGI9</accession>
<feature type="transmembrane region" description="Helical" evidence="2">
    <location>
        <begin position="164"/>
        <end position="188"/>
    </location>
</feature>
<feature type="transmembrane region" description="Helical" evidence="2">
    <location>
        <begin position="262"/>
        <end position="283"/>
    </location>
</feature>
<feature type="compositionally biased region" description="Acidic residues" evidence="1">
    <location>
        <begin position="363"/>
        <end position="409"/>
    </location>
</feature>
<feature type="transmembrane region" description="Helical" evidence="2">
    <location>
        <begin position="330"/>
        <end position="350"/>
    </location>
</feature>
<evidence type="ECO:0000256" key="1">
    <source>
        <dbReference type="SAM" id="MobiDB-lite"/>
    </source>
</evidence>
<feature type="region of interest" description="Disordered" evidence="1">
    <location>
        <begin position="353"/>
        <end position="418"/>
    </location>
</feature>
<gene>
    <name evidence="3" type="ORF">BJP25_28390</name>
</gene>
<comment type="caution">
    <text evidence="3">The sequence shown here is derived from an EMBL/GenBank/DDBJ whole genome shotgun (WGS) entry which is preliminary data.</text>
</comment>
<organism evidence="3 4">
    <name type="scientific">Actinokineospora bangkokensis</name>
    <dbReference type="NCBI Taxonomy" id="1193682"/>
    <lineage>
        <taxon>Bacteria</taxon>
        <taxon>Bacillati</taxon>
        <taxon>Actinomycetota</taxon>
        <taxon>Actinomycetes</taxon>
        <taxon>Pseudonocardiales</taxon>
        <taxon>Pseudonocardiaceae</taxon>
        <taxon>Actinokineospora</taxon>
    </lineage>
</organism>
<evidence type="ECO:0000313" key="4">
    <source>
        <dbReference type="Proteomes" id="UP000186040"/>
    </source>
</evidence>
<dbReference type="AlphaFoldDB" id="A0A1Q9LGI9"/>
<reference evidence="3 4" key="1">
    <citation type="submission" date="2016-10" db="EMBL/GenBank/DDBJ databases">
        <title>The Draft Genome Sequence of Actinokineospora bangkokensis 44EHWT reveals the biosynthetic pathway of antifungal compounds Thailandins with unusual extender unit butylmalonyl-CoA.</title>
        <authorList>
            <person name="Greule A."/>
            <person name="Intra B."/>
            <person name="Flemming S."/>
            <person name="Rommel M.G."/>
            <person name="Panbangred W."/>
            <person name="Bechthold A."/>
        </authorList>
    </citation>
    <scope>NUCLEOTIDE SEQUENCE [LARGE SCALE GENOMIC DNA]</scope>
    <source>
        <strain evidence="3 4">44EHW</strain>
    </source>
</reference>
<dbReference type="Proteomes" id="UP000186040">
    <property type="component" value="Unassembled WGS sequence"/>
</dbReference>
<feature type="transmembrane region" description="Helical" evidence="2">
    <location>
        <begin position="125"/>
        <end position="143"/>
    </location>
</feature>
<dbReference type="Pfam" id="PF19877">
    <property type="entry name" value="DUF6350"/>
    <property type="match status" value="1"/>
</dbReference>
<evidence type="ECO:0000256" key="2">
    <source>
        <dbReference type="SAM" id="Phobius"/>
    </source>
</evidence>
<evidence type="ECO:0000313" key="3">
    <source>
        <dbReference type="EMBL" id="OLR91130.1"/>
    </source>
</evidence>
<dbReference type="EMBL" id="MKQR01000026">
    <property type="protein sequence ID" value="OLR91130.1"/>
    <property type="molecule type" value="Genomic_DNA"/>
</dbReference>
<keyword evidence="2" id="KW-0472">Membrane</keyword>
<dbReference type="STRING" id="1193682.BJP25_28390"/>